<dbReference type="AlphaFoldDB" id="T4V8B7"/>
<evidence type="ECO:0008006" key="3">
    <source>
        <dbReference type="Google" id="ProtNLM"/>
    </source>
</evidence>
<evidence type="ECO:0000313" key="2">
    <source>
        <dbReference type="Proteomes" id="UP000015688"/>
    </source>
</evidence>
<name>T4V8B7_PARBF</name>
<organism evidence="1 2">
    <name type="scientific">Paraclostridium bifermentans ATCC 638 = DSM 14991</name>
    <dbReference type="NCBI Taxonomy" id="1233171"/>
    <lineage>
        <taxon>Bacteria</taxon>
        <taxon>Bacillati</taxon>
        <taxon>Bacillota</taxon>
        <taxon>Clostridia</taxon>
        <taxon>Peptostreptococcales</taxon>
        <taxon>Peptostreptococcaceae</taxon>
        <taxon>Paraclostridium</taxon>
    </lineage>
</organism>
<dbReference type="EMBL" id="AVNC01000022">
    <property type="protein sequence ID" value="EQK39969.1"/>
    <property type="molecule type" value="Genomic_DNA"/>
</dbReference>
<gene>
    <name evidence="1" type="ORF">C672_3535</name>
</gene>
<evidence type="ECO:0000313" key="1">
    <source>
        <dbReference type="EMBL" id="EQK39969.1"/>
    </source>
</evidence>
<comment type="caution">
    <text evidence="1">The sequence shown here is derived from an EMBL/GenBank/DDBJ whole genome shotgun (WGS) entry which is preliminary data.</text>
</comment>
<dbReference type="RefSeq" id="WP_021434437.1">
    <property type="nucleotide sequence ID" value="NZ_AVNC01000022.1"/>
</dbReference>
<dbReference type="PATRIC" id="fig|1233171.3.peg.3403"/>
<proteinExistence type="predicted"/>
<protein>
    <recommendedName>
        <fullName evidence="3">Ribbon-helix-helix, copG family protein</fullName>
    </recommendedName>
</protein>
<reference evidence="1 2" key="1">
    <citation type="submission" date="2013-06" db="EMBL/GenBank/DDBJ databases">
        <authorList>
            <person name="Walk S."/>
            <person name="Aronoff D."/>
            <person name="Young V.Y."/>
            <person name="Marsh J."/>
            <person name="Harrison L."/>
            <person name="Daugherty S.C."/>
            <person name="Shefchek K.A."/>
            <person name="Hine E.E."/>
            <person name="Tallon L.J."/>
            <person name="Sadzewicz L.K."/>
            <person name="Rasko D.A."/>
        </authorList>
    </citation>
    <scope>NUCLEOTIDE SEQUENCE [LARGE SCALE GENOMIC DNA]</scope>
    <source>
        <strain evidence="1 2">ATCC 638</strain>
    </source>
</reference>
<dbReference type="Proteomes" id="UP000015688">
    <property type="component" value="Unassembled WGS sequence"/>
</dbReference>
<accession>T4V8B7</accession>
<dbReference type="GeneID" id="67474464"/>
<sequence>MGKNIKKSVANIKISDEDYKTRICSDIDVKFAKGLMNYAKENGFVTRSNLINYILYNWANDSDFYNWINKNN</sequence>